<dbReference type="InterPro" id="IPR002877">
    <property type="entry name" value="RNA_MeTrfase_FtsJ_dom"/>
</dbReference>
<dbReference type="AlphaFoldDB" id="A0A165LFV3"/>
<accession>A0A165LFV3</accession>
<reference evidence="2 3" key="1">
    <citation type="journal article" date="2016" name="Mol. Biol. Evol.">
        <title>Comparative Genomics of Early-Diverging Mushroom-Forming Fungi Provides Insights into the Origins of Lignocellulose Decay Capabilities.</title>
        <authorList>
            <person name="Nagy L.G."/>
            <person name="Riley R."/>
            <person name="Tritt A."/>
            <person name="Adam C."/>
            <person name="Daum C."/>
            <person name="Floudas D."/>
            <person name="Sun H."/>
            <person name="Yadav J.S."/>
            <person name="Pangilinan J."/>
            <person name="Larsson K.H."/>
            <person name="Matsuura K."/>
            <person name="Barry K."/>
            <person name="Labutti K."/>
            <person name="Kuo R."/>
            <person name="Ohm R.A."/>
            <person name="Bhattacharya S.S."/>
            <person name="Shirouzu T."/>
            <person name="Yoshinaga Y."/>
            <person name="Martin F.M."/>
            <person name="Grigoriev I.V."/>
            <person name="Hibbett D.S."/>
        </authorList>
    </citation>
    <scope>NUCLEOTIDE SEQUENCE [LARGE SCALE GENOMIC DNA]</scope>
    <source>
        <strain evidence="2 3">L-15889</strain>
    </source>
</reference>
<evidence type="ECO:0000313" key="3">
    <source>
        <dbReference type="Proteomes" id="UP000076727"/>
    </source>
</evidence>
<evidence type="ECO:0000259" key="1">
    <source>
        <dbReference type="Pfam" id="PF01728"/>
    </source>
</evidence>
<dbReference type="STRING" id="1314783.A0A165LFV3"/>
<dbReference type="EMBL" id="KV429131">
    <property type="protein sequence ID" value="KZT64360.1"/>
    <property type="molecule type" value="Genomic_DNA"/>
</dbReference>
<sequence length="236" mass="25865">MALITHDNVSRVKTRRDLDKYICNLLKETNRDAVASDLELVPGRFELPFFHASAALRQSLVLSEVYRLSGVTGQHAASDVSVRQQEDFAKIVKELGGLRNKEIRFLDLNYARGGMADMLLETYGNANGLGITPSRNAASVQGRRDAQSNARLQMHVGDVRSIAAGETTIGNRESFNLVIADATITLSEDIPSKDQIRWIYAVLLVASQYITSGGSLVIPLQARPIAWIVDVVAVLT</sequence>
<dbReference type="Pfam" id="PF01728">
    <property type="entry name" value="FtsJ"/>
    <property type="match status" value="1"/>
</dbReference>
<organism evidence="2 3">
    <name type="scientific">Daedalea quercina L-15889</name>
    <dbReference type="NCBI Taxonomy" id="1314783"/>
    <lineage>
        <taxon>Eukaryota</taxon>
        <taxon>Fungi</taxon>
        <taxon>Dikarya</taxon>
        <taxon>Basidiomycota</taxon>
        <taxon>Agaricomycotina</taxon>
        <taxon>Agaricomycetes</taxon>
        <taxon>Polyporales</taxon>
        <taxon>Fomitopsis</taxon>
    </lineage>
</organism>
<dbReference type="SUPFAM" id="SSF53335">
    <property type="entry name" value="S-adenosyl-L-methionine-dependent methyltransferases"/>
    <property type="match status" value="1"/>
</dbReference>
<dbReference type="GO" id="GO:0032259">
    <property type="term" value="P:methylation"/>
    <property type="evidence" value="ECO:0007669"/>
    <property type="project" value="InterPro"/>
</dbReference>
<dbReference type="Gene3D" id="3.40.50.150">
    <property type="entry name" value="Vaccinia Virus protein VP39"/>
    <property type="match status" value="1"/>
</dbReference>
<feature type="non-terminal residue" evidence="2">
    <location>
        <position position="236"/>
    </location>
</feature>
<protein>
    <recommendedName>
        <fullName evidence="1">Ribosomal RNA methyltransferase FtsJ domain-containing protein</fullName>
    </recommendedName>
</protein>
<dbReference type="Proteomes" id="UP000076727">
    <property type="component" value="Unassembled WGS sequence"/>
</dbReference>
<dbReference type="InterPro" id="IPR029063">
    <property type="entry name" value="SAM-dependent_MTases_sf"/>
</dbReference>
<name>A0A165LFV3_9APHY</name>
<dbReference type="GO" id="GO:0008168">
    <property type="term" value="F:methyltransferase activity"/>
    <property type="evidence" value="ECO:0007669"/>
    <property type="project" value="InterPro"/>
</dbReference>
<proteinExistence type="predicted"/>
<evidence type="ECO:0000313" key="2">
    <source>
        <dbReference type="EMBL" id="KZT64360.1"/>
    </source>
</evidence>
<feature type="domain" description="Ribosomal RNA methyltransferase FtsJ" evidence="1">
    <location>
        <begin position="94"/>
        <end position="219"/>
    </location>
</feature>
<gene>
    <name evidence="2" type="ORF">DAEQUDRAFT_759968</name>
</gene>
<keyword evidence="3" id="KW-1185">Reference proteome</keyword>